<sequence length="75" mass="9185">MREFVKTISGYCTIVRHYQEPSKDWDEPRFIHDQYTGYYNWPKKLEVYDSPSKQDTAARRMDNLNDIEQEIYNFL</sequence>
<dbReference type="InterPro" id="IPR055455">
    <property type="entry name" value="HEAT_PSME4"/>
</dbReference>
<dbReference type="Proteomes" id="UP001162156">
    <property type="component" value="Unassembled WGS sequence"/>
</dbReference>
<evidence type="ECO:0000313" key="2">
    <source>
        <dbReference type="EMBL" id="KAJ8931976.1"/>
    </source>
</evidence>
<dbReference type="Pfam" id="PF23096">
    <property type="entry name" value="HEAT_PSME4"/>
    <property type="match status" value="1"/>
</dbReference>
<accession>A0AAV8X214</accession>
<comment type="caution">
    <text evidence="2">The sequence shown here is derived from an EMBL/GenBank/DDBJ whole genome shotgun (WGS) entry which is preliminary data.</text>
</comment>
<organism evidence="2 3">
    <name type="scientific">Rhamnusium bicolor</name>
    <dbReference type="NCBI Taxonomy" id="1586634"/>
    <lineage>
        <taxon>Eukaryota</taxon>
        <taxon>Metazoa</taxon>
        <taxon>Ecdysozoa</taxon>
        <taxon>Arthropoda</taxon>
        <taxon>Hexapoda</taxon>
        <taxon>Insecta</taxon>
        <taxon>Pterygota</taxon>
        <taxon>Neoptera</taxon>
        <taxon>Endopterygota</taxon>
        <taxon>Coleoptera</taxon>
        <taxon>Polyphaga</taxon>
        <taxon>Cucujiformia</taxon>
        <taxon>Chrysomeloidea</taxon>
        <taxon>Cerambycidae</taxon>
        <taxon>Lepturinae</taxon>
        <taxon>Rhagiini</taxon>
        <taxon>Rhamnusium</taxon>
    </lineage>
</organism>
<evidence type="ECO:0000259" key="1">
    <source>
        <dbReference type="Pfam" id="PF23096"/>
    </source>
</evidence>
<dbReference type="EMBL" id="JANEYF010004177">
    <property type="protein sequence ID" value="KAJ8931976.1"/>
    <property type="molecule type" value="Genomic_DNA"/>
</dbReference>
<name>A0AAV8X214_9CUCU</name>
<feature type="domain" description="Proteasome activator complex subunit 4-like HEAT repeat-like" evidence="1">
    <location>
        <begin position="21"/>
        <end position="75"/>
    </location>
</feature>
<keyword evidence="3" id="KW-1185">Reference proteome</keyword>
<reference evidence="2" key="1">
    <citation type="journal article" date="2023" name="Insect Mol. Biol.">
        <title>Genome sequencing provides insights into the evolution of gene families encoding plant cell wall-degrading enzymes in longhorned beetles.</title>
        <authorList>
            <person name="Shin N.R."/>
            <person name="Okamura Y."/>
            <person name="Kirsch R."/>
            <person name="Pauchet Y."/>
        </authorList>
    </citation>
    <scope>NUCLEOTIDE SEQUENCE</scope>
    <source>
        <strain evidence="2">RBIC_L_NR</strain>
    </source>
</reference>
<evidence type="ECO:0000313" key="3">
    <source>
        <dbReference type="Proteomes" id="UP001162156"/>
    </source>
</evidence>
<proteinExistence type="predicted"/>
<gene>
    <name evidence="2" type="ORF">NQ314_015074</name>
</gene>
<dbReference type="AlphaFoldDB" id="A0AAV8X214"/>
<protein>
    <recommendedName>
        <fullName evidence="1">Proteasome activator complex subunit 4-like HEAT repeat-like domain-containing protein</fullName>
    </recommendedName>
</protein>